<dbReference type="GO" id="GO:0010468">
    <property type="term" value="P:regulation of gene expression"/>
    <property type="evidence" value="ECO:0007669"/>
    <property type="project" value="UniProtKB-ARBA"/>
</dbReference>
<evidence type="ECO:0000256" key="9">
    <source>
        <dbReference type="ARBA" id="ARBA00023163"/>
    </source>
</evidence>
<keyword evidence="10" id="KW-0539">Nucleus</keyword>
<keyword evidence="7" id="KW-0805">Transcription regulation</keyword>
<evidence type="ECO:0000256" key="10">
    <source>
        <dbReference type="ARBA" id="ARBA00023242"/>
    </source>
</evidence>
<dbReference type="PANTHER" id="PTHR24379:SF121">
    <property type="entry name" value="C2H2-TYPE DOMAIN-CONTAINING PROTEIN"/>
    <property type="match status" value="1"/>
</dbReference>
<evidence type="ECO:0000313" key="13">
    <source>
        <dbReference type="EMBL" id="KAL3314044.1"/>
    </source>
</evidence>
<dbReference type="SUPFAM" id="SSF57667">
    <property type="entry name" value="beta-beta-alpha zinc fingers"/>
    <property type="match status" value="2"/>
</dbReference>
<keyword evidence="14" id="KW-1185">Reference proteome</keyword>
<dbReference type="GO" id="GO:0008270">
    <property type="term" value="F:zinc ion binding"/>
    <property type="evidence" value="ECO:0007669"/>
    <property type="project" value="UniProtKB-KW"/>
</dbReference>
<dbReference type="GO" id="GO:0005634">
    <property type="term" value="C:nucleus"/>
    <property type="evidence" value="ECO:0007669"/>
    <property type="project" value="UniProtKB-SubCell"/>
</dbReference>
<proteinExistence type="inferred from homology"/>
<dbReference type="FunFam" id="3.30.160.60:FF:000702">
    <property type="entry name" value="Transcription factor E4F1 isoform 1"/>
    <property type="match status" value="1"/>
</dbReference>
<keyword evidence="9" id="KW-0804">Transcription</keyword>
<dbReference type="InterPro" id="IPR013087">
    <property type="entry name" value="Znf_C2H2_type"/>
</dbReference>
<dbReference type="Proteomes" id="UP001626550">
    <property type="component" value="Unassembled WGS sequence"/>
</dbReference>
<comment type="caution">
    <text evidence="13">The sequence shown here is derived from an EMBL/GenBank/DDBJ whole genome shotgun (WGS) entry which is preliminary data.</text>
</comment>
<dbReference type="PROSITE" id="PS50157">
    <property type="entry name" value="ZINC_FINGER_C2H2_2"/>
    <property type="match status" value="2"/>
</dbReference>
<feature type="domain" description="C2H2-type" evidence="12">
    <location>
        <begin position="35"/>
        <end position="63"/>
    </location>
</feature>
<evidence type="ECO:0000256" key="4">
    <source>
        <dbReference type="ARBA" id="ARBA00022737"/>
    </source>
</evidence>
<evidence type="ECO:0000256" key="5">
    <source>
        <dbReference type="ARBA" id="ARBA00022771"/>
    </source>
</evidence>
<evidence type="ECO:0000256" key="3">
    <source>
        <dbReference type="ARBA" id="ARBA00022723"/>
    </source>
</evidence>
<dbReference type="PROSITE" id="PS00028">
    <property type="entry name" value="ZINC_FINGER_C2H2_1"/>
    <property type="match status" value="1"/>
</dbReference>
<accession>A0ABD2Q357</accession>
<evidence type="ECO:0000256" key="1">
    <source>
        <dbReference type="ARBA" id="ARBA00004123"/>
    </source>
</evidence>
<evidence type="ECO:0000313" key="14">
    <source>
        <dbReference type="Proteomes" id="UP001626550"/>
    </source>
</evidence>
<feature type="domain" description="C2H2-type" evidence="12">
    <location>
        <begin position="64"/>
        <end position="91"/>
    </location>
</feature>
<dbReference type="Gene3D" id="3.30.160.60">
    <property type="entry name" value="Classic Zinc Finger"/>
    <property type="match status" value="3"/>
</dbReference>
<keyword evidence="4" id="KW-0677">Repeat</keyword>
<evidence type="ECO:0000256" key="11">
    <source>
        <dbReference type="PROSITE-ProRule" id="PRU00042"/>
    </source>
</evidence>
<evidence type="ECO:0000256" key="2">
    <source>
        <dbReference type="ARBA" id="ARBA00006991"/>
    </source>
</evidence>
<evidence type="ECO:0000256" key="8">
    <source>
        <dbReference type="ARBA" id="ARBA00023125"/>
    </source>
</evidence>
<dbReference type="EMBL" id="JBJKFK010001116">
    <property type="protein sequence ID" value="KAL3314044.1"/>
    <property type="molecule type" value="Genomic_DNA"/>
</dbReference>
<protein>
    <recommendedName>
        <fullName evidence="12">C2H2-type domain-containing protein</fullName>
    </recommendedName>
</protein>
<keyword evidence="5 11" id="KW-0863">Zinc-finger</keyword>
<organism evidence="13 14">
    <name type="scientific">Cichlidogyrus casuarinus</name>
    <dbReference type="NCBI Taxonomy" id="1844966"/>
    <lineage>
        <taxon>Eukaryota</taxon>
        <taxon>Metazoa</taxon>
        <taxon>Spiralia</taxon>
        <taxon>Lophotrochozoa</taxon>
        <taxon>Platyhelminthes</taxon>
        <taxon>Monogenea</taxon>
        <taxon>Monopisthocotylea</taxon>
        <taxon>Dactylogyridea</taxon>
        <taxon>Ancyrocephalidae</taxon>
        <taxon>Cichlidogyrus</taxon>
    </lineage>
</organism>
<name>A0ABD2Q357_9PLAT</name>
<keyword evidence="8" id="KW-0238">DNA-binding</keyword>
<gene>
    <name evidence="13" type="ORF">Ciccas_007347</name>
</gene>
<dbReference type="GO" id="GO:0003677">
    <property type="term" value="F:DNA binding"/>
    <property type="evidence" value="ECO:0007669"/>
    <property type="project" value="UniProtKB-KW"/>
</dbReference>
<dbReference type="Pfam" id="PF23611">
    <property type="entry name" value="zf-C2H2_16"/>
    <property type="match status" value="1"/>
</dbReference>
<dbReference type="FunFam" id="3.30.160.60:FF:000446">
    <property type="entry name" value="Zinc finger protein"/>
    <property type="match status" value="1"/>
</dbReference>
<dbReference type="FunFam" id="3.30.160.60:FF:000075">
    <property type="entry name" value="Putative zinc finger protein 536"/>
    <property type="match status" value="1"/>
</dbReference>
<comment type="subcellular location">
    <subcellularLocation>
        <location evidence="1">Nucleus</location>
    </subcellularLocation>
</comment>
<keyword evidence="3" id="KW-0479">Metal-binding</keyword>
<sequence>MPQLCASSPGPISVQVPMSSQGLKITAPVQAKNCFKCAECGHSFRQKVHLRKHILNHHSKHKPFQCPYCAYTTVERSHLTVHIRTHTGEKPYMCRVCDYTSTQNCTLKSHYLRRHPQSKVHCSLCDKDFVTEQERDNHQKSCLEHKSLFGFADHTQVLTNP</sequence>
<dbReference type="InterPro" id="IPR056438">
    <property type="entry name" value="Znf-C2H2_CTCF"/>
</dbReference>
<dbReference type="Pfam" id="PF00096">
    <property type="entry name" value="zf-C2H2"/>
    <property type="match status" value="1"/>
</dbReference>
<evidence type="ECO:0000259" key="12">
    <source>
        <dbReference type="PROSITE" id="PS50157"/>
    </source>
</evidence>
<reference evidence="13 14" key="1">
    <citation type="submission" date="2024-11" db="EMBL/GenBank/DDBJ databases">
        <title>Adaptive evolution of stress response genes in parasites aligns with host niche diversity.</title>
        <authorList>
            <person name="Hahn C."/>
            <person name="Resl P."/>
        </authorList>
    </citation>
    <scope>NUCLEOTIDE SEQUENCE [LARGE SCALE GENOMIC DNA]</scope>
    <source>
        <strain evidence="13">EGGRZ-B1_66</strain>
        <tissue evidence="13">Body</tissue>
    </source>
</reference>
<evidence type="ECO:0000256" key="6">
    <source>
        <dbReference type="ARBA" id="ARBA00022833"/>
    </source>
</evidence>
<comment type="similarity">
    <text evidence="2">Belongs to the krueppel C2H2-type zinc-finger protein family.</text>
</comment>
<evidence type="ECO:0000256" key="7">
    <source>
        <dbReference type="ARBA" id="ARBA00023015"/>
    </source>
</evidence>
<dbReference type="PANTHER" id="PTHR24379">
    <property type="entry name" value="KRAB AND ZINC FINGER DOMAIN-CONTAINING"/>
    <property type="match status" value="1"/>
</dbReference>
<keyword evidence="6" id="KW-0862">Zinc</keyword>
<dbReference type="AlphaFoldDB" id="A0ABD2Q357"/>
<dbReference type="InterPro" id="IPR036236">
    <property type="entry name" value="Znf_C2H2_sf"/>
</dbReference>
<dbReference type="SMART" id="SM00355">
    <property type="entry name" value="ZnF_C2H2"/>
    <property type="match status" value="4"/>
</dbReference>